<proteinExistence type="predicted"/>
<reference evidence="2 3" key="1">
    <citation type="journal article" date="2024" name="Plant Biotechnol. J.">
        <title>Dendrobium thyrsiflorum genome and its molecular insights into genes involved in important horticultural traits.</title>
        <authorList>
            <person name="Chen B."/>
            <person name="Wang J.Y."/>
            <person name="Zheng P.J."/>
            <person name="Li K.L."/>
            <person name="Liang Y.M."/>
            <person name="Chen X.F."/>
            <person name="Zhang C."/>
            <person name="Zhao X."/>
            <person name="He X."/>
            <person name="Zhang G.Q."/>
            <person name="Liu Z.J."/>
            <person name="Xu Q."/>
        </authorList>
    </citation>
    <scope>NUCLEOTIDE SEQUENCE [LARGE SCALE GENOMIC DNA]</scope>
    <source>
        <strain evidence="2">GZMU011</strain>
    </source>
</reference>
<dbReference type="Proteomes" id="UP001552299">
    <property type="component" value="Unassembled WGS sequence"/>
</dbReference>
<organism evidence="2 3">
    <name type="scientific">Dendrobium thyrsiflorum</name>
    <name type="common">Pinecone-like raceme dendrobium</name>
    <name type="synonym">Orchid</name>
    <dbReference type="NCBI Taxonomy" id="117978"/>
    <lineage>
        <taxon>Eukaryota</taxon>
        <taxon>Viridiplantae</taxon>
        <taxon>Streptophyta</taxon>
        <taxon>Embryophyta</taxon>
        <taxon>Tracheophyta</taxon>
        <taxon>Spermatophyta</taxon>
        <taxon>Magnoliopsida</taxon>
        <taxon>Liliopsida</taxon>
        <taxon>Asparagales</taxon>
        <taxon>Orchidaceae</taxon>
        <taxon>Epidendroideae</taxon>
        <taxon>Malaxideae</taxon>
        <taxon>Dendrobiinae</taxon>
        <taxon>Dendrobium</taxon>
    </lineage>
</organism>
<feature type="region of interest" description="Disordered" evidence="1">
    <location>
        <begin position="142"/>
        <end position="222"/>
    </location>
</feature>
<keyword evidence="3" id="KW-1185">Reference proteome</keyword>
<comment type="caution">
    <text evidence="2">The sequence shown here is derived from an EMBL/GenBank/DDBJ whole genome shotgun (WGS) entry which is preliminary data.</text>
</comment>
<dbReference type="PANTHER" id="PTHR47583">
    <property type="entry name" value="ADENINE NUCLEOTIDE ALPHA HYDROLASES-LIKE SUPERFAMILY PROTEIN"/>
    <property type="match status" value="1"/>
</dbReference>
<evidence type="ECO:0000313" key="3">
    <source>
        <dbReference type="Proteomes" id="UP001552299"/>
    </source>
</evidence>
<sequence length="222" mass="24975">MLIHTRLRTLHLPFALFPLLIHISKEKSQTIQMETVEEQVDEYSWREVLLPHLIPVVQSPELEREPAGERRRGRDILIAIDHGHNSRHAFDWVLAHLCRLADTIHLVHAVSNVQNEVVYEKSRELMEKLAVEALQTVLVGEGTNNNPKGAKVQMKREDTWPPTTHRAEVPSWEEDEPIGGGECCKGRTNHREGGTANQCSARAATTQQESPPTPGEGSGRSE</sequence>
<dbReference type="PANTHER" id="PTHR47583:SF1">
    <property type="entry name" value="ADENINE NUCLEOTIDE ALPHA HYDROLASES-LIKE SUPERFAMILY PROTEIN"/>
    <property type="match status" value="1"/>
</dbReference>
<gene>
    <name evidence="2" type="ORF">M5K25_003300</name>
</gene>
<name>A0ABD0VK90_DENTH</name>
<dbReference type="SUPFAM" id="SSF52402">
    <property type="entry name" value="Adenine nucleotide alpha hydrolases-like"/>
    <property type="match status" value="1"/>
</dbReference>
<dbReference type="AlphaFoldDB" id="A0ABD0VK90"/>
<dbReference type="EMBL" id="JANQDX010000004">
    <property type="protein sequence ID" value="KAL0924998.1"/>
    <property type="molecule type" value="Genomic_DNA"/>
</dbReference>
<accession>A0ABD0VK90</accession>
<protein>
    <recommendedName>
        <fullName evidence="4">UspA domain-containing protein</fullName>
    </recommendedName>
</protein>
<evidence type="ECO:0000313" key="2">
    <source>
        <dbReference type="EMBL" id="KAL0924998.1"/>
    </source>
</evidence>
<evidence type="ECO:0008006" key="4">
    <source>
        <dbReference type="Google" id="ProtNLM"/>
    </source>
</evidence>
<dbReference type="Gene3D" id="3.40.50.12370">
    <property type="match status" value="1"/>
</dbReference>
<evidence type="ECO:0000256" key="1">
    <source>
        <dbReference type="SAM" id="MobiDB-lite"/>
    </source>
</evidence>
<feature type="compositionally biased region" description="Polar residues" evidence="1">
    <location>
        <begin position="195"/>
        <end position="210"/>
    </location>
</feature>